<evidence type="ECO:0000313" key="2">
    <source>
        <dbReference type="Proteomes" id="UP000314251"/>
    </source>
</evidence>
<evidence type="ECO:0000313" key="1">
    <source>
        <dbReference type="EMBL" id="KAB8167269.1"/>
    </source>
</evidence>
<comment type="caution">
    <text evidence="1">The sequence shown here is derived from an EMBL/GenBank/DDBJ whole genome shotgun (WGS) entry which is preliminary data.</text>
</comment>
<reference evidence="1" key="1">
    <citation type="submission" date="2019-10" db="EMBL/GenBank/DDBJ databases">
        <title>Nonomuraea sp. nov., isolated from Phyllanthus amarus.</title>
        <authorList>
            <person name="Klykleung N."/>
            <person name="Tanasupawat S."/>
        </authorList>
    </citation>
    <scope>NUCLEOTIDE SEQUENCE [LARGE SCALE GENOMIC DNA]</scope>
    <source>
        <strain evidence="1">3MP-10</strain>
    </source>
</reference>
<keyword evidence="2" id="KW-1185">Reference proteome</keyword>
<dbReference type="Proteomes" id="UP000314251">
    <property type="component" value="Unassembled WGS sequence"/>
</dbReference>
<dbReference type="AlphaFoldDB" id="A0A5N6AHH6"/>
<proteinExistence type="predicted"/>
<protein>
    <submittedName>
        <fullName evidence="1">Uncharacterized protein</fullName>
    </submittedName>
</protein>
<organism evidence="1 2">
    <name type="scientific">Streptomyces mimosae</name>
    <dbReference type="NCBI Taxonomy" id="2586635"/>
    <lineage>
        <taxon>Bacteria</taxon>
        <taxon>Bacillati</taxon>
        <taxon>Actinomycetota</taxon>
        <taxon>Actinomycetes</taxon>
        <taxon>Kitasatosporales</taxon>
        <taxon>Streptomycetaceae</taxon>
        <taxon>Streptomyces</taxon>
    </lineage>
</organism>
<accession>A0A5N6AHH6</accession>
<gene>
    <name evidence="1" type="ORF">FH607_010345</name>
</gene>
<dbReference type="RefSeq" id="WP_139667067.1">
    <property type="nucleotide sequence ID" value="NZ_VDLY02000005.1"/>
</dbReference>
<sequence length="86" mass="9129">MTEIELPLGPACGVHGALRNLSETPGQELITGHLDYFVCPPPHPRCVVRLSITWASPAVALGIHRLAEALVHSLTAEPLPTGSTSR</sequence>
<name>A0A5N6AHH6_9ACTN</name>
<dbReference type="EMBL" id="VDLY02000005">
    <property type="protein sequence ID" value="KAB8167269.1"/>
    <property type="molecule type" value="Genomic_DNA"/>
</dbReference>